<gene>
    <name evidence="1" type="ORF">NC998_19755</name>
</gene>
<comment type="caution">
    <text evidence="1">The sequence shown here is derived from an EMBL/GenBank/DDBJ whole genome shotgun (WGS) entry which is preliminary data.</text>
</comment>
<dbReference type="EMBL" id="JAMPKM010000014">
    <property type="protein sequence ID" value="MEP0819340.1"/>
    <property type="molecule type" value="Genomic_DNA"/>
</dbReference>
<evidence type="ECO:0000313" key="2">
    <source>
        <dbReference type="Proteomes" id="UP001464891"/>
    </source>
</evidence>
<name>A0ABV0JC33_9CYAN</name>
<accession>A0ABV0JC33</accession>
<protein>
    <submittedName>
        <fullName evidence="1">Uncharacterized protein</fullName>
    </submittedName>
</protein>
<proteinExistence type="predicted"/>
<sequence length="101" mass="11586">MDSIALDALPGDFPQQVPIPKFQLGDRVQWQPQPSQDFGTITGLQYAPASQLKMWAWKYVIWLDRYSPSRAWVMSDTAWESDLELLITTTCHQGSLEKDRS</sequence>
<dbReference type="Proteomes" id="UP001464891">
    <property type="component" value="Unassembled WGS sequence"/>
</dbReference>
<keyword evidence="2" id="KW-1185">Reference proteome</keyword>
<evidence type="ECO:0000313" key="1">
    <source>
        <dbReference type="EMBL" id="MEP0819340.1"/>
    </source>
</evidence>
<organism evidence="1 2">
    <name type="scientific">Trichocoleus desertorum GB2-A4</name>
    <dbReference type="NCBI Taxonomy" id="2933944"/>
    <lineage>
        <taxon>Bacteria</taxon>
        <taxon>Bacillati</taxon>
        <taxon>Cyanobacteriota</taxon>
        <taxon>Cyanophyceae</taxon>
        <taxon>Leptolyngbyales</taxon>
        <taxon>Trichocoleusaceae</taxon>
        <taxon>Trichocoleus</taxon>
    </lineage>
</organism>
<reference evidence="1 2" key="1">
    <citation type="submission" date="2022-04" db="EMBL/GenBank/DDBJ databases">
        <title>Positive selection, recombination, and allopatry shape intraspecific diversity of widespread and dominant cyanobacteria.</title>
        <authorList>
            <person name="Wei J."/>
            <person name="Shu W."/>
            <person name="Hu C."/>
        </authorList>
    </citation>
    <scope>NUCLEOTIDE SEQUENCE [LARGE SCALE GENOMIC DNA]</scope>
    <source>
        <strain evidence="1 2">GB2-A4</strain>
    </source>
</reference>
<dbReference type="RefSeq" id="WP_190439958.1">
    <property type="nucleotide sequence ID" value="NZ_JAMPKM010000014.1"/>
</dbReference>